<dbReference type="Proteomes" id="UP000178116">
    <property type="component" value="Unassembled WGS sequence"/>
</dbReference>
<dbReference type="EMBL" id="MHRA01000020">
    <property type="protein sequence ID" value="OHA15493.1"/>
    <property type="molecule type" value="Genomic_DNA"/>
</dbReference>
<comment type="caution">
    <text evidence="1">The sequence shown here is derived from an EMBL/GenBank/DDBJ whole genome shotgun (WGS) entry which is preliminary data.</text>
</comment>
<gene>
    <name evidence="1" type="ORF">A3A10_02340</name>
</gene>
<evidence type="ECO:0000313" key="1">
    <source>
        <dbReference type="EMBL" id="OHA15493.1"/>
    </source>
</evidence>
<accession>A0A1G2LVB2</accession>
<sequence length="142" mass="16264">MSNTSLINFGYAIIETDLKRLKNYKSLNEDLDKIFSIVNKPWMEFGKIIDEQRMIYQETDIICYKRRGPVSSHGLSPASGIRLIYAIVKKSTFIPLLLFLASEESKYPLRICKDMVKKRICDFGDAIANSSQPQMAKPQLLP</sequence>
<protein>
    <submittedName>
        <fullName evidence="1">Uncharacterized protein</fullName>
    </submittedName>
</protein>
<name>A0A1G2LVB2_9BACT</name>
<reference evidence="1 2" key="1">
    <citation type="journal article" date="2016" name="Nat. Commun.">
        <title>Thousands of microbial genomes shed light on interconnected biogeochemical processes in an aquifer system.</title>
        <authorList>
            <person name="Anantharaman K."/>
            <person name="Brown C.T."/>
            <person name="Hug L.A."/>
            <person name="Sharon I."/>
            <person name="Castelle C.J."/>
            <person name="Probst A.J."/>
            <person name="Thomas B.C."/>
            <person name="Singh A."/>
            <person name="Wilkins M.J."/>
            <person name="Karaoz U."/>
            <person name="Brodie E.L."/>
            <person name="Williams K.H."/>
            <person name="Hubbard S.S."/>
            <person name="Banfield J.F."/>
        </authorList>
    </citation>
    <scope>NUCLEOTIDE SEQUENCE [LARGE SCALE GENOMIC DNA]</scope>
</reference>
<organism evidence="1 2">
    <name type="scientific">Candidatus Tagabacteria bacterium RIFCSPLOWO2_01_FULL_42_9</name>
    <dbReference type="NCBI Taxonomy" id="1802296"/>
    <lineage>
        <taxon>Bacteria</taxon>
        <taxon>Candidatus Tagaibacteriota</taxon>
    </lineage>
</organism>
<evidence type="ECO:0000313" key="2">
    <source>
        <dbReference type="Proteomes" id="UP000178116"/>
    </source>
</evidence>
<dbReference type="AlphaFoldDB" id="A0A1G2LVB2"/>
<proteinExistence type="predicted"/>